<dbReference type="AlphaFoldDB" id="A0A6P5WGD7"/>
<name>A0A6P5WGD7_DURZI</name>
<feature type="coiled-coil region" evidence="1">
    <location>
        <begin position="150"/>
        <end position="191"/>
    </location>
</feature>
<feature type="compositionally biased region" description="Polar residues" evidence="2">
    <location>
        <begin position="10"/>
        <end position="21"/>
    </location>
</feature>
<sequence length="382" mass="42804">MATRYKSYDSRPSTSSYFSDPSASIELNNSSSSSRAIVKSKPLDVGQGSRGETKAADHNLTNMVKRFMDKKSTKKTIGQLVIPSDVLAEDLKKTARKGAAFTALQRKLFGKGSADKDRDKEEVKALTEVKGNTRTLAMVLRSERQLLSSNKEQEMEIAELKLLLQDKNREVEKLKDLCLKQREEIKSLKSAILFPDVMNSQLKELVEKQGSELTLAKQLIPTLQRQVTSLTGQLQCLALDLAQVKADKHSTRACHQRHGSSPRTSRYDPSDFLEFSSGDPTTPGSPGDLFLEDLNPCLTPYFAKTKSKEFNEIGYDLPHDETLSENNKQTFNELGFSFCSKKLSRSSDCYRDSNRGSSMARSSRRSDESTGLDQKQMHHKPF</sequence>
<evidence type="ECO:0000256" key="1">
    <source>
        <dbReference type="SAM" id="Coils"/>
    </source>
</evidence>
<dbReference type="RefSeq" id="XP_022714451.1">
    <property type="nucleotide sequence ID" value="XM_022858716.1"/>
</dbReference>
<organism evidence="3 4">
    <name type="scientific">Durio zibethinus</name>
    <name type="common">Durian</name>
    <dbReference type="NCBI Taxonomy" id="66656"/>
    <lineage>
        <taxon>Eukaryota</taxon>
        <taxon>Viridiplantae</taxon>
        <taxon>Streptophyta</taxon>
        <taxon>Embryophyta</taxon>
        <taxon>Tracheophyta</taxon>
        <taxon>Spermatophyta</taxon>
        <taxon>Magnoliopsida</taxon>
        <taxon>eudicotyledons</taxon>
        <taxon>Gunneridae</taxon>
        <taxon>Pentapetalae</taxon>
        <taxon>rosids</taxon>
        <taxon>malvids</taxon>
        <taxon>Malvales</taxon>
        <taxon>Malvaceae</taxon>
        <taxon>Helicteroideae</taxon>
        <taxon>Durio</taxon>
    </lineage>
</organism>
<proteinExistence type="predicted"/>
<keyword evidence="1" id="KW-0175">Coiled coil</keyword>
<dbReference type="GeneID" id="111274059"/>
<reference evidence="4" key="1">
    <citation type="submission" date="2025-08" db="UniProtKB">
        <authorList>
            <consortium name="RefSeq"/>
        </authorList>
    </citation>
    <scope>IDENTIFICATION</scope>
    <source>
        <tissue evidence="4">Fruit stalk</tissue>
    </source>
</reference>
<keyword evidence="3" id="KW-1185">Reference proteome</keyword>
<evidence type="ECO:0000313" key="4">
    <source>
        <dbReference type="RefSeq" id="XP_022714451.1"/>
    </source>
</evidence>
<evidence type="ECO:0000313" key="3">
    <source>
        <dbReference type="Proteomes" id="UP000515121"/>
    </source>
</evidence>
<dbReference type="Proteomes" id="UP000515121">
    <property type="component" value="Unplaced"/>
</dbReference>
<evidence type="ECO:0000256" key="2">
    <source>
        <dbReference type="SAM" id="MobiDB-lite"/>
    </source>
</evidence>
<feature type="compositionally biased region" description="Low complexity" evidence="2">
    <location>
        <begin position="22"/>
        <end position="40"/>
    </location>
</feature>
<accession>A0A6P5WGD7</accession>
<protein>
    <submittedName>
        <fullName evidence="4">Uncharacterized protein LOC111274059</fullName>
    </submittedName>
</protein>
<feature type="region of interest" description="Disordered" evidence="2">
    <location>
        <begin position="346"/>
        <end position="382"/>
    </location>
</feature>
<gene>
    <name evidence="4" type="primary">LOC111274059</name>
</gene>
<dbReference type="OrthoDB" id="760436at2759"/>
<dbReference type="KEGG" id="dzi:111274059"/>
<dbReference type="PANTHER" id="PTHR35493">
    <property type="entry name" value="STRUCTURAL MAINTENANCE OF CHROMOSOMES PROTEIN"/>
    <property type="match status" value="1"/>
</dbReference>
<feature type="region of interest" description="Disordered" evidence="2">
    <location>
        <begin position="1"/>
        <end position="54"/>
    </location>
</feature>
<dbReference type="PANTHER" id="PTHR35493:SF1">
    <property type="entry name" value="STRUCTURAL MAINTENANCE OF CHROMOSOMES PROTEIN"/>
    <property type="match status" value="1"/>
</dbReference>